<evidence type="ECO:0000256" key="2">
    <source>
        <dbReference type="SAM" id="Phobius"/>
    </source>
</evidence>
<evidence type="ECO:0000313" key="5">
    <source>
        <dbReference type="EMBL" id="OTF94911.1"/>
    </source>
</evidence>
<dbReference type="Gramene" id="mRNA:HanXRQr2_Chr15g0688461">
    <property type="protein sequence ID" value="CDS:HanXRQr2_Chr15g0688461.1"/>
    <property type="gene ID" value="HanXRQr2_Chr15g0688461"/>
</dbReference>
<feature type="region of interest" description="Disordered" evidence="1">
    <location>
        <begin position="57"/>
        <end position="130"/>
    </location>
</feature>
<dbReference type="STRING" id="4232.A0A251S8K1"/>
<dbReference type="OMA" id="PPPEENC"/>
<evidence type="ECO:0000313" key="6">
    <source>
        <dbReference type="Proteomes" id="UP000215914"/>
    </source>
</evidence>
<gene>
    <name evidence="5" type="ORF">HannXRQ_Chr15g0477291</name>
    <name evidence="4" type="ORF">HanXRQr2_Chr15g0688461</name>
</gene>
<dbReference type="PANTHER" id="PTHR35094:SF1">
    <property type="entry name" value="PROTEIN, PUTATIVE-RELATED"/>
    <property type="match status" value="1"/>
</dbReference>
<evidence type="ECO:0000256" key="1">
    <source>
        <dbReference type="SAM" id="MobiDB-lite"/>
    </source>
</evidence>
<feature type="transmembrane region" description="Helical" evidence="2">
    <location>
        <begin position="172"/>
        <end position="188"/>
    </location>
</feature>
<keyword evidence="3" id="KW-0732">Signal</keyword>
<reference evidence="4" key="3">
    <citation type="submission" date="2020-06" db="EMBL/GenBank/DDBJ databases">
        <title>Helianthus annuus Genome sequencing and assembly Release 2.</title>
        <authorList>
            <person name="Gouzy J."/>
            <person name="Langlade N."/>
            <person name="Munos S."/>
        </authorList>
    </citation>
    <scope>NUCLEOTIDE SEQUENCE</scope>
    <source>
        <tissue evidence="4">Leaves</tissue>
    </source>
</reference>
<dbReference type="Proteomes" id="UP000215914">
    <property type="component" value="Chromosome 15"/>
</dbReference>
<feature type="chain" id="PRO_5041059598" description="Hydroxyproline-rich glycoprotein family protein" evidence="3">
    <location>
        <begin position="25"/>
        <end position="189"/>
    </location>
</feature>
<keyword evidence="2" id="KW-0812">Transmembrane</keyword>
<sequence length="189" mass="20254">MMITFRIMVLMILALAAVTLPINAMNPRNLEVTTPTTTNHVGSLKLEIKCGHCNYSPPPPPPKPSPPPPSPPPPSPPPPEEHCPPPPPPPPEEYCPPPPPPPEEYCPPPPPPPEENCPPPPSPPKNPPSTPCLNSPCLNSPLPPFNAGININGPPSELYPIMETISAARRSFTVPPLLLVLFGLLLAFW</sequence>
<name>A0A251S8K1_HELAN</name>
<dbReference type="PRINTS" id="PR01217">
    <property type="entry name" value="PRICHEXTENSN"/>
</dbReference>
<feature type="signal peptide" evidence="3">
    <location>
        <begin position="1"/>
        <end position="24"/>
    </location>
</feature>
<evidence type="ECO:0008006" key="7">
    <source>
        <dbReference type="Google" id="ProtNLM"/>
    </source>
</evidence>
<accession>A0A251S8K1</accession>
<reference evidence="4 6" key="1">
    <citation type="journal article" date="2017" name="Nature">
        <title>The sunflower genome provides insights into oil metabolism, flowering and Asterid evolution.</title>
        <authorList>
            <person name="Badouin H."/>
            <person name="Gouzy J."/>
            <person name="Grassa C.J."/>
            <person name="Murat F."/>
            <person name="Staton S.E."/>
            <person name="Cottret L."/>
            <person name="Lelandais-Briere C."/>
            <person name="Owens G.L."/>
            <person name="Carrere S."/>
            <person name="Mayjonade B."/>
            <person name="Legrand L."/>
            <person name="Gill N."/>
            <person name="Kane N.C."/>
            <person name="Bowers J.E."/>
            <person name="Hubner S."/>
            <person name="Bellec A."/>
            <person name="Berard A."/>
            <person name="Berges H."/>
            <person name="Blanchet N."/>
            <person name="Boniface M.C."/>
            <person name="Brunel D."/>
            <person name="Catrice O."/>
            <person name="Chaidir N."/>
            <person name="Claudel C."/>
            <person name="Donnadieu C."/>
            <person name="Faraut T."/>
            <person name="Fievet G."/>
            <person name="Helmstetter N."/>
            <person name="King M."/>
            <person name="Knapp S.J."/>
            <person name="Lai Z."/>
            <person name="Le Paslier M.C."/>
            <person name="Lippi Y."/>
            <person name="Lorenzon L."/>
            <person name="Mandel J.R."/>
            <person name="Marage G."/>
            <person name="Marchand G."/>
            <person name="Marquand E."/>
            <person name="Bret-Mestries E."/>
            <person name="Morien E."/>
            <person name="Nambeesan S."/>
            <person name="Nguyen T."/>
            <person name="Pegot-Espagnet P."/>
            <person name="Pouilly N."/>
            <person name="Raftis F."/>
            <person name="Sallet E."/>
            <person name="Schiex T."/>
            <person name="Thomas J."/>
            <person name="Vandecasteele C."/>
            <person name="Vares D."/>
            <person name="Vear F."/>
            <person name="Vautrin S."/>
            <person name="Crespi M."/>
            <person name="Mangin B."/>
            <person name="Burke J.M."/>
            <person name="Salse J."/>
            <person name="Munos S."/>
            <person name="Vincourt P."/>
            <person name="Rieseberg L.H."/>
            <person name="Langlade N.B."/>
        </authorList>
    </citation>
    <scope>NUCLEOTIDE SEQUENCE [LARGE SCALE GENOMIC DNA]</scope>
    <source>
        <strain evidence="6">cv. SF193</strain>
        <tissue evidence="4">Leaves</tissue>
    </source>
</reference>
<dbReference type="EMBL" id="MNCJ02000330">
    <property type="protein sequence ID" value="KAF5764132.1"/>
    <property type="molecule type" value="Genomic_DNA"/>
</dbReference>
<evidence type="ECO:0000313" key="4">
    <source>
        <dbReference type="EMBL" id="KAF5764132.1"/>
    </source>
</evidence>
<keyword evidence="2" id="KW-0472">Membrane</keyword>
<proteinExistence type="predicted"/>
<reference evidence="5" key="2">
    <citation type="submission" date="2017-02" db="EMBL/GenBank/DDBJ databases">
        <title>Sunflower complete genome.</title>
        <authorList>
            <person name="Langlade N."/>
            <person name="Munos S."/>
        </authorList>
    </citation>
    <scope>NUCLEOTIDE SEQUENCE [LARGE SCALE GENOMIC DNA]</scope>
    <source>
        <tissue evidence="5">Leaves</tissue>
    </source>
</reference>
<keyword evidence="6" id="KW-1185">Reference proteome</keyword>
<protein>
    <recommendedName>
        <fullName evidence="7">Hydroxyproline-rich glycoprotein family protein</fullName>
    </recommendedName>
</protein>
<dbReference type="EMBL" id="CM007904">
    <property type="protein sequence ID" value="OTF94911.1"/>
    <property type="molecule type" value="Genomic_DNA"/>
</dbReference>
<organism evidence="5 6">
    <name type="scientific">Helianthus annuus</name>
    <name type="common">Common sunflower</name>
    <dbReference type="NCBI Taxonomy" id="4232"/>
    <lineage>
        <taxon>Eukaryota</taxon>
        <taxon>Viridiplantae</taxon>
        <taxon>Streptophyta</taxon>
        <taxon>Embryophyta</taxon>
        <taxon>Tracheophyta</taxon>
        <taxon>Spermatophyta</taxon>
        <taxon>Magnoliopsida</taxon>
        <taxon>eudicotyledons</taxon>
        <taxon>Gunneridae</taxon>
        <taxon>Pentapetalae</taxon>
        <taxon>asterids</taxon>
        <taxon>campanulids</taxon>
        <taxon>Asterales</taxon>
        <taxon>Asteraceae</taxon>
        <taxon>Asteroideae</taxon>
        <taxon>Heliantheae alliance</taxon>
        <taxon>Heliantheae</taxon>
        <taxon>Helianthus</taxon>
    </lineage>
</organism>
<dbReference type="OrthoDB" id="1728036at2759"/>
<evidence type="ECO:0000256" key="3">
    <source>
        <dbReference type="SAM" id="SignalP"/>
    </source>
</evidence>
<keyword evidence="2" id="KW-1133">Transmembrane helix</keyword>
<dbReference type="InParanoid" id="A0A251S8K1"/>
<dbReference type="AlphaFoldDB" id="A0A251S8K1"/>
<dbReference type="PANTHER" id="PTHR35094">
    <property type="entry name" value="LEUCINE-RICH REPEAT EXTENSIN-LIKE PROTEIN 2"/>
    <property type="match status" value="1"/>
</dbReference>